<gene>
    <name evidence="2" type="ORF">BCR35DRAFT_19891</name>
</gene>
<sequence>MVLLPPRRVAWATSEEYQMVYGCLFASDGDQAAQRYGIDRIKVWMARGSCPHAVESTASLLELLMRDTEVVGSSFRPSQQELRLSYSMALIRFVNSLVDPLQTTYFARSMASLAAQLGLPLWFVELRHAATHEDLPGISVLRDAARQALDWLYAHYWLPSLSTSSSVPLLPLDSLRPHLTTYKSLAKISLRDASKTNKLKPELLKCYRGIEGWMLEAESLGRGRERALEGLVEAFLEVGGMVPTAKKKRASARAPELPIELKSIWTPIIFRMDDAYEGFVDVLVGRMVELLSVNNDPELGAGPTGVVDRSYALTLSAWVVHFLQASEDPQMTETVVKACLLASSTNTLALLDSLTKANDQLAATVKPLINVLRNADSGLSASITDDDATDKLAEMEQRMLELEARMQGPSAKASRKQATAAPSQPLKTGWKLAENWKPCPIGALPGGKVGNLDLPRLQV</sequence>
<evidence type="ECO:0000256" key="1">
    <source>
        <dbReference type="SAM" id="MobiDB-lite"/>
    </source>
</evidence>
<dbReference type="PANTHER" id="PTHR15002:SF0">
    <property type="entry name" value="RIBOSOMAL BIOGENESIS PROTEIN LAS1L"/>
    <property type="match status" value="1"/>
</dbReference>
<accession>A0A1Y2D0R3</accession>
<feature type="compositionally biased region" description="Polar residues" evidence="1">
    <location>
        <begin position="416"/>
        <end position="426"/>
    </location>
</feature>
<dbReference type="GO" id="GO:0090730">
    <property type="term" value="C:Las1 complex"/>
    <property type="evidence" value="ECO:0007669"/>
    <property type="project" value="InterPro"/>
</dbReference>
<dbReference type="Pfam" id="PF04031">
    <property type="entry name" value="Las1"/>
    <property type="match status" value="1"/>
</dbReference>
<dbReference type="GO" id="GO:0000460">
    <property type="term" value="P:maturation of 5.8S rRNA"/>
    <property type="evidence" value="ECO:0007669"/>
    <property type="project" value="TreeGrafter"/>
</dbReference>
<feature type="region of interest" description="Disordered" evidence="1">
    <location>
        <begin position="404"/>
        <end position="426"/>
    </location>
</feature>
<protein>
    <submittedName>
        <fullName evidence="2">Las1-like-domain-containing protein</fullName>
    </submittedName>
</protein>
<reference evidence="2 3" key="1">
    <citation type="submission" date="2016-07" db="EMBL/GenBank/DDBJ databases">
        <title>Pervasive Adenine N6-methylation of Active Genes in Fungi.</title>
        <authorList>
            <consortium name="DOE Joint Genome Institute"/>
            <person name="Mondo S.J."/>
            <person name="Dannebaum R.O."/>
            <person name="Kuo R.C."/>
            <person name="Labutti K."/>
            <person name="Haridas S."/>
            <person name="Kuo A."/>
            <person name="Salamov A."/>
            <person name="Ahrendt S.R."/>
            <person name="Lipzen A."/>
            <person name="Sullivan W."/>
            <person name="Andreopoulos W.B."/>
            <person name="Clum A."/>
            <person name="Lindquist E."/>
            <person name="Daum C."/>
            <person name="Ramamoorthy G.K."/>
            <person name="Gryganskyi A."/>
            <person name="Culley D."/>
            <person name="Magnuson J.K."/>
            <person name="James T.Y."/>
            <person name="O'Malley M.A."/>
            <person name="Stajich J.E."/>
            <person name="Spatafora J.W."/>
            <person name="Visel A."/>
            <person name="Grigoriev I.V."/>
        </authorList>
    </citation>
    <scope>NUCLEOTIDE SEQUENCE [LARGE SCALE GENOMIC DNA]</scope>
    <source>
        <strain evidence="2 3">62-1032</strain>
    </source>
</reference>
<evidence type="ECO:0000313" key="2">
    <source>
        <dbReference type="EMBL" id="ORY52195.1"/>
    </source>
</evidence>
<dbReference type="FunCoup" id="A0A1Y2D0R3">
    <property type="interactions" value="6"/>
</dbReference>
<dbReference type="GO" id="GO:0030687">
    <property type="term" value="C:preribosome, large subunit precursor"/>
    <property type="evidence" value="ECO:0007669"/>
    <property type="project" value="TreeGrafter"/>
</dbReference>
<dbReference type="InterPro" id="IPR007174">
    <property type="entry name" value="Las1"/>
</dbReference>
<comment type="caution">
    <text evidence="2">The sequence shown here is derived from an EMBL/GenBank/DDBJ whole genome shotgun (WGS) entry which is preliminary data.</text>
</comment>
<name>A0A1Y2D0R3_9BASI</name>
<dbReference type="OrthoDB" id="10263222at2759"/>
<dbReference type="Proteomes" id="UP000193467">
    <property type="component" value="Unassembled WGS sequence"/>
</dbReference>
<dbReference type="GO" id="GO:0004519">
    <property type="term" value="F:endonuclease activity"/>
    <property type="evidence" value="ECO:0007669"/>
    <property type="project" value="InterPro"/>
</dbReference>
<evidence type="ECO:0000313" key="3">
    <source>
        <dbReference type="Proteomes" id="UP000193467"/>
    </source>
</evidence>
<dbReference type="PANTHER" id="PTHR15002">
    <property type="entry name" value="RIBOSOMAL BIOGENESIS PROTEIN LAS1L"/>
    <property type="match status" value="1"/>
</dbReference>
<keyword evidence="3" id="KW-1185">Reference proteome</keyword>
<organism evidence="2 3">
    <name type="scientific">Leucosporidium creatinivorum</name>
    <dbReference type="NCBI Taxonomy" id="106004"/>
    <lineage>
        <taxon>Eukaryota</taxon>
        <taxon>Fungi</taxon>
        <taxon>Dikarya</taxon>
        <taxon>Basidiomycota</taxon>
        <taxon>Pucciniomycotina</taxon>
        <taxon>Microbotryomycetes</taxon>
        <taxon>Leucosporidiales</taxon>
        <taxon>Leucosporidium</taxon>
    </lineage>
</organism>
<dbReference type="InParanoid" id="A0A1Y2D0R3"/>
<dbReference type="GO" id="GO:0000470">
    <property type="term" value="P:maturation of LSU-rRNA"/>
    <property type="evidence" value="ECO:0007669"/>
    <property type="project" value="TreeGrafter"/>
</dbReference>
<proteinExistence type="predicted"/>
<dbReference type="EMBL" id="MCGR01000106">
    <property type="protein sequence ID" value="ORY52195.1"/>
    <property type="molecule type" value="Genomic_DNA"/>
</dbReference>
<dbReference type="AlphaFoldDB" id="A0A1Y2D0R3"/>
<dbReference type="STRING" id="106004.A0A1Y2D0R3"/>